<dbReference type="InterPro" id="IPR051165">
    <property type="entry name" value="Multifunctional_ANK_Repeat"/>
</dbReference>
<evidence type="ECO:0000313" key="3">
    <source>
        <dbReference type="EMBL" id="PSU99956.1"/>
    </source>
</evidence>
<dbReference type="PANTHER" id="PTHR24123:SF33">
    <property type="entry name" value="PROTEIN HOS4"/>
    <property type="match status" value="1"/>
</dbReference>
<sequence length="157" mass="17706">MKNIIYITFSLMLLATSNLAMALDRHKKDSEQLILLFFDAARVGNNEVINEFIYAGFPINERNPQSYTALMVAAYYGHELSVDLLLKEGANACIEDKRGNTAFMGALLKGEIKIARKLYKANCSYGEHRNKSGLSLEEFATLFGQRKALDSFNKLER</sequence>
<organism evidence="3 4">
    <name type="scientific">Photobacterium kishitanii</name>
    <dbReference type="NCBI Taxonomy" id="318456"/>
    <lineage>
        <taxon>Bacteria</taxon>
        <taxon>Pseudomonadati</taxon>
        <taxon>Pseudomonadota</taxon>
        <taxon>Gammaproteobacteria</taxon>
        <taxon>Vibrionales</taxon>
        <taxon>Vibrionaceae</taxon>
        <taxon>Photobacterium</taxon>
    </lineage>
</organism>
<dbReference type="AlphaFoldDB" id="A0A0B7JCT8"/>
<proteinExistence type="predicted"/>
<keyword evidence="1" id="KW-0677">Repeat</keyword>
<dbReference type="RefSeq" id="WP_036790626.1">
    <property type="nucleotide sequence ID" value="NZ_LN794353.1"/>
</dbReference>
<comment type="caution">
    <text evidence="3">The sequence shown here is derived from an EMBL/GenBank/DDBJ whole genome shotgun (WGS) entry which is preliminary data.</text>
</comment>
<evidence type="ECO:0000256" key="2">
    <source>
        <dbReference type="ARBA" id="ARBA00023043"/>
    </source>
</evidence>
<dbReference type="InterPro" id="IPR002110">
    <property type="entry name" value="Ankyrin_rpt"/>
</dbReference>
<keyword evidence="2" id="KW-0040">ANK repeat</keyword>
<dbReference type="Gene3D" id="1.25.40.20">
    <property type="entry name" value="Ankyrin repeat-containing domain"/>
    <property type="match status" value="1"/>
</dbReference>
<name>A0A0B7JCT8_9GAMM</name>
<dbReference type="Pfam" id="PF12796">
    <property type="entry name" value="Ank_2"/>
    <property type="match status" value="1"/>
</dbReference>
<reference evidence="3 4" key="1">
    <citation type="submission" date="2018-01" db="EMBL/GenBank/DDBJ databases">
        <title>Whole genome sequencing of Histamine producing bacteria.</title>
        <authorList>
            <person name="Butler K."/>
        </authorList>
    </citation>
    <scope>NUCLEOTIDE SEQUENCE [LARGE SCALE GENOMIC DNA]</scope>
    <source>
        <strain evidence="3 4">FS-7.2</strain>
    </source>
</reference>
<accession>A0A0B7JCT8</accession>
<dbReference type="EMBL" id="PYNF01000004">
    <property type="protein sequence ID" value="PSU99956.1"/>
    <property type="molecule type" value="Genomic_DNA"/>
</dbReference>
<dbReference type="SMART" id="SM00248">
    <property type="entry name" value="ANK"/>
    <property type="match status" value="3"/>
</dbReference>
<dbReference type="Proteomes" id="UP000241426">
    <property type="component" value="Unassembled WGS sequence"/>
</dbReference>
<dbReference type="GeneID" id="29945934"/>
<accession>A0A2T3KK39</accession>
<dbReference type="eggNOG" id="COG0666">
    <property type="taxonomic scope" value="Bacteria"/>
</dbReference>
<dbReference type="PROSITE" id="PS50088">
    <property type="entry name" value="ANK_REPEAT"/>
    <property type="match status" value="1"/>
</dbReference>
<dbReference type="InterPro" id="IPR036770">
    <property type="entry name" value="Ankyrin_rpt-contain_sf"/>
</dbReference>
<gene>
    <name evidence="3" type="ORF">C9J27_06840</name>
</gene>
<protein>
    <submittedName>
        <fullName evidence="3">Ankyrin repeat domain-containing protein</fullName>
    </submittedName>
</protein>
<evidence type="ECO:0000256" key="1">
    <source>
        <dbReference type="ARBA" id="ARBA00022737"/>
    </source>
</evidence>
<evidence type="ECO:0000313" key="4">
    <source>
        <dbReference type="Proteomes" id="UP000241426"/>
    </source>
</evidence>
<dbReference type="PANTHER" id="PTHR24123">
    <property type="entry name" value="ANKYRIN REPEAT-CONTAINING"/>
    <property type="match status" value="1"/>
</dbReference>
<dbReference type="PROSITE" id="PS50297">
    <property type="entry name" value="ANK_REP_REGION"/>
    <property type="match status" value="1"/>
</dbReference>
<dbReference type="SUPFAM" id="SSF48403">
    <property type="entry name" value="Ankyrin repeat"/>
    <property type="match status" value="1"/>
</dbReference>